<dbReference type="PANTHER" id="PTHR48019">
    <property type="entry name" value="SERUM RESPONSE FACTOR HOMOLOG"/>
    <property type="match status" value="1"/>
</dbReference>
<dbReference type="Gene3D" id="3.40.1810.10">
    <property type="entry name" value="Transcription factor, MADS-box"/>
    <property type="match status" value="1"/>
</dbReference>
<keyword evidence="4" id="KW-0804">Transcription</keyword>
<dbReference type="GO" id="GO:0005634">
    <property type="term" value="C:nucleus"/>
    <property type="evidence" value="ECO:0007669"/>
    <property type="project" value="UniProtKB-SubCell"/>
</dbReference>
<evidence type="ECO:0000256" key="5">
    <source>
        <dbReference type="ARBA" id="ARBA00023242"/>
    </source>
</evidence>
<gene>
    <name evidence="9" type="ORF">AAHA92_08385</name>
</gene>
<comment type="subcellular location">
    <subcellularLocation>
        <location evidence="1">Nucleus</location>
    </subcellularLocation>
</comment>
<evidence type="ECO:0000313" key="9">
    <source>
        <dbReference type="EMBL" id="KAL1557849.1"/>
    </source>
</evidence>
<dbReference type="Pfam" id="PF01486">
    <property type="entry name" value="K-box"/>
    <property type="match status" value="1"/>
</dbReference>
<keyword evidence="6" id="KW-0175">Coiled coil</keyword>
<dbReference type="InterPro" id="IPR033896">
    <property type="entry name" value="MEF2-like_N"/>
</dbReference>
<evidence type="ECO:0000256" key="1">
    <source>
        <dbReference type="ARBA" id="ARBA00004123"/>
    </source>
</evidence>
<evidence type="ECO:0000256" key="6">
    <source>
        <dbReference type="SAM" id="Coils"/>
    </source>
</evidence>
<dbReference type="SMART" id="SM00432">
    <property type="entry name" value="MADS"/>
    <property type="match status" value="1"/>
</dbReference>
<proteinExistence type="predicted"/>
<dbReference type="InterPro" id="IPR002100">
    <property type="entry name" value="TF_MADSbox"/>
</dbReference>
<dbReference type="GO" id="GO:0003677">
    <property type="term" value="F:DNA binding"/>
    <property type="evidence" value="ECO:0007669"/>
    <property type="project" value="UniProtKB-KW"/>
</dbReference>
<evidence type="ECO:0000259" key="7">
    <source>
        <dbReference type="PROSITE" id="PS50066"/>
    </source>
</evidence>
<dbReference type="CDD" id="cd00265">
    <property type="entry name" value="MADS_MEF2_like"/>
    <property type="match status" value="1"/>
</dbReference>
<feature type="coiled-coil region" evidence="6">
    <location>
        <begin position="142"/>
        <end position="169"/>
    </location>
</feature>
<dbReference type="SUPFAM" id="SSF55455">
    <property type="entry name" value="SRF-like"/>
    <property type="match status" value="1"/>
</dbReference>
<comment type="caution">
    <text evidence="9">The sequence shown here is derived from an EMBL/GenBank/DDBJ whole genome shotgun (WGS) entry which is preliminary data.</text>
</comment>
<evidence type="ECO:0000313" key="10">
    <source>
        <dbReference type="Proteomes" id="UP001567538"/>
    </source>
</evidence>
<evidence type="ECO:0000259" key="8">
    <source>
        <dbReference type="PROSITE" id="PS51297"/>
    </source>
</evidence>
<feature type="domain" description="K-box" evidence="8">
    <location>
        <begin position="86"/>
        <end position="176"/>
    </location>
</feature>
<evidence type="ECO:0000256" key="3">
    <source>
        <dbReference type="ARBA" id="ARBA00023125"/>
    </source>
</evidence>
<dbReference type="Pfam" id="PF00319">
    <property type="entry name" value="SRF-TF"/>
    <property type="match status" value="1"/>
</dbReference>
<dbReference type="InterPro" id="IPR002487">
    <property type="entry name" value="TF_Kbox"/>
</dbReference>
<keyword evidence="10" id="KW-1185">Reference proteome</keyword>
<reference evidence="9 10" key="1">
    <citation type="submission" date="2024-06" db="EMBL/GenBank/DDBJ databases">
        <title>A chromosome level genome sequence of Diviner's sage (Salvia divinorum).</title>
        <authorList>
            <person name="Ford S.A."/>
            <person name="Ro D.-K."/>
            <person name="Ness R.W."/>
            <person name="Phillips M.A."/>
        </authorList>
    </citation>
    <scope>NUCLEOTIDE SEQUENCE [LARGE SCALE GENOMIC DNA]</scope>
    <source>
        <strain evidence="9">SAF-2024a</strain>
        <tissue evidence="9">Leaf</tissue>
    </source>
</reference>
<dbReference type="InterPro" id="IPR050142">
    <property type="entry name" value="MADS-box/MEF2_TF"/>
</dbReference>
<dbReference type="PROSITE" id="PS50066">
    <property type="entry name" value="MADS_BOX_2"/>
    <property type="match status" value="1"/>
</dbReference>
<name>A0ABD1HP55_SALDI</name>
<organism evidence="9 10">
    <name type="scientific">Salvia divinorum</name>
    <name type="common">Maria pastora</name>
    <name type="synonym">Diviner's sage</name>
    <dbReference type="NCBI Taxonomy" id="28513"/>
    <lineage>
        <taxon>Eukaryota</taxon>
        <taxon>Viridiplantae</taxon>
        <taxon>Streptophyta</taxon>
        <taxon>Embryophyta</taxon>
        <taxon>Tracheophyta</taxon>
        <taxon>Spermatophyta</taxon>
        <taxon>Magnoliopsida</taxon>
        <taxon>eudicotyledons</taxon>
        <taxon>Gunneridae</taxon>
        <taxon>Pentapetalae</taxon>
        <taxon>asterids</taxon>
        <taxon>lamiids</taxon>
        <taxon>Lamiales</taxon>
        <taxon>Lamiaceae</taxon>
        <taxon>Nepetoideae</taxon>
        <taxon>Mentheae</taxon>
        <taxon>Salviinae</taxon>
        <taxon>Salvia</taxon>
        <taxon>Salvia subgen. Calosphace</taxon>
    </lineage>
</organism>
<dbReference type="InterPro" id="IPR036879">
    <property type="entry name" value="TF_MADSbox_sf"/>
</dbReference>
<dbReference type="PROSITE" id="PS51297">
    <property type="entry name" value="K_BOX"/>
    <property type="match status" value="1"/>
</dbReference>
<keyword evidence="2" id="KW-0805">Transcription regulation</keyword>
<dbReference type="PRINTS" id="PR00404">
    <property type="entry name" value="MADSDOMAIN"/>
</dbReference>
<keyword evidence="5" id="KW-0539">Nucleus</keyword>
<dbReference type="AlphaFoldDB" id="A0ABD1HP55"/>
<sequence length="202" mass="23319">MVRQKIEIKKIDNLTARQVTFSKRRKGLFKKARELSTLCDAEIALIVFSASGKLFDYSSSSMMQLIQRYYNQTEKYKLLRQPPLQLQGSDHSLGKLSKHFMELSIELKQLEGENLQGLSLASLMKLEKLIEGGMSRIRKTKNERFDDEMRELKRRELELMGENKRLNTQPIENSSKRSAFDLGIETISDSICSDTFLKLGYA</sequence>
<dbReference type="PROSITE" id="PS00350">
    <property type="entry name" value="MADS_BOX_1"/>
    <property type="match status" value="1"/>
</dbReference>
<feature type="domain" description="MADS-box" evidence="7">
    <location>
        <begin position="1"/>
        <end position="61"/>
    </location>
</feature>
<keyword evidence="3" id="KW-0238">DNA-binding</keyword>
<evidence type="ECO:0000256" key="2">
    <source>
        <dbReference type="ARBA" id="ARBA00023015"/>
    </source>
</evidence>
<evidence type="ECO:0000256" key="4">
    <source>
        <dbReference type="ARBA" id="ARBA00023163"/>
    </source>
</evidence>
<accession>A0ABD1HP55</accession>
<protein>
    <submittedName>
        <fullName evidence="9">MADS-box protein JOINTLESS-like</fullName>
    </submittedName>
</protein>
<dbReference type="Proteomes" id="UP001567538">
    <property type="component" value="Unassembled WGS sequence"/>
</dbReference>
<dbReference type="EMBL" id="JBEAFC010000004">
    <property type="protein sequence ID" value="KAL1557849.1"/>
    <property type="molecule type" value="Genomic_DNA"/>
</dbReference>